<dbReference type="GO" id="GO:0046872">
    <property type="term" value="F:metal ion binding"/>
    <property type="evidence" value="ECO:0007669"/>
    <property type="project" value="UniProtKB-KW"/>
</dbReference>
<dbReference type="EMBL" id="CP015136">
    <property type="protein sequence ID" value="AMY11408.1"/>
    <property type="molecule type" value="Genomic_DNA"/>
</dbReference>
<dbReference type="AlphaFoldDB" id="A0A143PTC5"/>
<keyword evidence="5" id="KW-1185">Reference proteome</keyword>
<comment type="similarity">
    <text evidence="1">Belongs to the DinB family.</text>
</comment>
<organism evidence="4 5">
    <name type="scientific">Luteitalea pratensis</name>
    <dbReference type="NCBI Taxonomy" id="1855912"/>
    <lineage>
        <taxon>Bacteria</taxon>
        <taxon>Pseudomonadati</taxon>
        <taxon>Acidobacteriota</taxon>
        <taxon>Vicinamibacteria</taxon>
        <taxon>Vicinamibacterales</taxon>
        <taxon>Vicinamibacteraceae</taxon>
        <taxon>Luteitalea</taxon>
    </lineage>
</organism>
<dbReference type="Gene3D" id="1.20.120.450">
    <property type="entry name" value="dinb family like domain"/>
    <property type="match status" value="1"/>
</dbReference>
<sequence>MTAHFLRNHLDAELVITRDVLDVTRYAPLAWKPHPSSFSLGRLAMHVATIPGWLPAFTRSATYDMGVGGSGPDVPASGDEILARHEEAVARAHATLDGLDDAALTDQWVLLRDGVPVATMTRAEAISRYVVRHMVHHRGQLTVYLRLQNLPIPAMYGDSADRRLLPPDMTS</sequence>
<reference evidence="4 5" key="1">
    <citation type="journal article" date="2016" name="Genome Announc.">
        <title>First Complete Genome Sequence of a Subdivision 6 Acidobacterium Strain.</title>
        <authorList>
            <person name="Huang S."/>
            <person name="Vieira S."/>
            <person name="Bunk B."/>
            <person name="Riedel T."/>
            <person name="Sproer C."/>
            <person name="Overmann J."/>
        </authorList>
    </citation>
    <scope>NUCLEOTIDE SEQUENCE [LARGE SCALE GENOMIC DNA]</scope>
    <source>
        <strain evidence="5">DSM 100886 HEG_-6_39</strain>
    </source>
</reference>
<proteinExistence type="inferred from homology"/>
<dbReference type="SUPFAM" id="SSF109854">
    <property type="entry name" value="DinB/YfiT-like putative metalloenzymes"/>
    <property type="match status" value="1"/>
</dbReference>
<name>A0A143PTC5_LUTPR</name>
<gene>
    <name evidence="4" type="ORF">LuPra_04658</name>
</gene>
<dbReference type="RefSeq" id="WP_110172956.1">
    <property type="nucleotide sequence ID" value="NZ_CP015136.1"/>
</dbReference>
<dbReference type="KEGG" id="abac:LuPra_04658"/>
<dbReference type="STRING" id="1855912.LuPra_04658"/>
<keyword evidence="2 3" id="KW-0479">Metal-binding</keyword>
<reference evidence="5" key="2">
    <citation type="submission" date="2016-04" db="EMBL/GenBank/DDBJ databases">
        <title>First Complete Genome Sequence of a Subdivision 6 Acidobacterium.</title>
        <authorList>
            <person name="Huang S."/>
            <person name="Vieira S."/>
            <person name="Bunk B."/>
            <person name="Riedel T."/>
            <person name="Sproeer C."/>
            <person name="Overmann J."/>
        </authorList>
    </citation>
    <scope>NUCLEOTIDE SEQUENCE [LARGE SCALE GENOMIC DNA]</scope>
    <source>
        <strain evidence="5">DSM 100886 HEG_-6_39</strain>
    </source>
</reference>
<dbReference type="Proteomes" id="UP000076079">
    <property type="component" value="Chromosome"/>
</dbReference>
<dbReference type="PATRIC" id="fig|1813736.3.peg.4914"/>
<evidence type="ECO:0000256" key="1">
    <source>
        <dbReference type="ARBA" id="ARBA00008635"/>
    </source>
</evidence>
<evidence type="ECO:0000313" key="5">
    <source>
        <dbReference type="Proteomes" id="UP000076079"/>
    </source>
</evidence>
<dbReference type="Pfam" id="PF05163">
    <property type="entry name" value="DinB"/>
    <property type="match status" value="1"/>
</dbReference>
<dbReference type="OrthoDB" id="119432at2"/>
<feature type="binding site" evidence="3">
    <location>
        <position position="137"/>
    </location>
    <ligand>
        <name>a divalent metal cation</name>
        <dbReference type="ChEBI" id="CHEBI:60240"/>
    </ligand>
</feature>
<evidence type="ECO:0000313" key="4">
    <source>
        <dbReference type="EMBL" id="AMY11408.1"/>
    </source>
</evidence>
<dbReference type="InterPro" id="IPR007837">
    <property type="entry name" value="DinB"/>
</dbReference>
<evidence type="ECO:0000256" key="3">
    <source>
        <dbReference type="PIRSR" id="PIRSR607837-1"/>
    </source>
</evidence>
<feature type="binding site" evidence="3">
    <location>
        <position position="133"/>
    </location>
    <ligand>
        <name>a divalent metal cation</name>
        <dbReference type="ChEBI" id="CHEBI:60240"/>
    </ligand>
</feature>
<accession>A0A143PTC5</accession>
<evidence type="ECO:0000256" key="2">
    <source>
        <dbReference type="ARBA" id="ARBA00022723"/>
    </source>
</evidence>
<dbReference type="InterPro" id="IPR034660">
    <property type="entry name" value="DinB/YfiT-like"/>
</dbReference>
<protein>
    <submittedName>
        <fullName evidence="4">DinB family protein</fullName>
    </submittedName>
</protein>